<dbReference type="GO" id="GO:0017065">
    <property type="term" value="F:single-strand selective uracil DNA N-glycosylase activity"/>
    <property type="evidence" value="ECO:0007669"/>
    <property type="project" value="InterPro"/>
</dbReference>
<dbReference type="OrthoDB" id="408702at2759"/>
<keyword evidence="3" id="KW-0227">DNA damage</keyword>
<dbReference type="PANTHER" id="PTHR13235">
    <property type="entry name" value="SINGLE-STRAND SELECTIVE MONOFUNCTIONAL URACIL DNA GLYCOSYLASE"/>
    <property type="match status" value="1"/>
</dbReference>
<evidence type="ECO:0000256" key="3">
    <source>
        <dbReference type="ARBA" id="ARBA00022763"/>
    </source>
</evidence>
<dbReference type="InterPro" id="IPR039134">
    <property type="entry name" value="SMUG1"/>
</dbReference>
<evidence type="ECO:0000313" key="10">
    <source>
        <dbReference type="RefSeq" id="XP_026734996.1"/>
    </source>
</evidence>
<dbReference type="GeneID" id="113498929"/>
<dbReference type="GO" id="GO:0003677">
    <property type="term" value="F:DNA binding"/>
    <property type="evidence" value="ECO:0007669"/>
    <property type="project" value="UniProtKB-KW"/>
</dbReference>
<keyword evidence="5" id="KW-0238">DNA-binding</keyword>
<evidence type="ECO:0000256" key="5">
    <source>
        <dbReference type="ARBA" id="ARBA00023125"/>
    </source>
</evidence>
<accession>A0A7E5W436</accession>
<dbReference type="InParanoid" id="A0A7E5W436"/>
<keyword evidence="4" id="KW-0378">Hydrolase</keyword>
<dbReference type="Gene3D" id="3.40.470.10">
    <property type="entry name" value="Uracil-DNA glycosylase-like domain"/>
    <property type="match status" value="1"/>
</dbReference>
<evidence type="ECO:0000256" key="2">
    <source>
        <dbReference type="ARBA" id="ARBA00007889"/>
    </source>
</evidence>
<evidence type="ECO:0000256" key="1">
    <source>
        <dbReference type="ARBA" id="ARBA00004123"/>
    </source>
</evidence>
<comment type="similarity">
    <text evidence="2">Belongs to the uracil-DNA glycosylase (UDG) superfamily. SMUG1 family.</text>
</comment>
<gene>
    <name evidence="10" type="primary">LOC113498929</name>
</gene>
<dbReference type="CDD" id="cd19374">
    <property type="entry name" value="UDG-F3_SMUG1-like"/>
    <property type="match status" value="1"/>
</dbReference>
<dbReference type="FunCoup" id="A0A7E5W436">
    <property type="interactions" value="819"/>
</dbReference>
<dbReference type="GO" id="GO:0005634">
    <property type="term" value="C:nucleus"/>
    <property type="evidence" value="ECO:0007669"/>
    <property type="project" value="UniProtKB-SubCell"/>
</dbReference>
<dbReference type="InterPro" id="IPR036895">
    <property type="entry name" value="Uracil-DNA_glycosylase-like_sf"/>
</dbReference>
<keyword evidence="6" id="KW-0234">DNA repair</keyword>
<evidence type="ECO:0000313" key="9">
    <source>
        <dbReference type="Proteomes" id="UP000322000"/>
    </source>
</evidence>
<evidence type="ECO:0000256" key="7">
    <source>
        <dbReference type="ARBA" id="ARBA00023242"/>
    </source>
</evidence>
<dbReference type="Proteomes" id="UP000322000">
    <property type="component" value="Chromosome 11"/>
</dbReference>
<evidence type="ECO:0000256" key="4">
    <source>
        <dbReference type="ARBA" id="ARBA00022801"/>
    </source>
</evidence>
<name>A0A7E5W436_TRINI</name>
<proteinExistence type="inferred from homology"/>
<dbReference type="KEGG" id="tnl:113498929"/>
<feature type="domain" description="Uracil-DNA glycosylase-like" evidence="8">
    <location>
        <begin position="71"/>
        <end position="257"/>
    </location>
</feature>
<dbReference type="GO" id="GO:0006284">
    <property type="term" value="P:base-excision repair"/>
    <property type="evidence" value="ECO:0007669"/>
    <property type="project" value="InterPro"/>
</dbReference>
<keyword evidence="9" id="KW-1185">Reference proteome</keyword>
<sequence>MSEEVVSSFFFHSGDSAYEECELHEDLCDDLLHLSDELNLSLKQFKMPQKVCYVYNPTIYARHTFEMYIRKYCKTKKKIVYFGMNPGPWGMSQTGVPFGEITSVRDWLGISGPVEKPSPENPNRPVLGFECTRTEVSGKRFWGLFKTLCGTPEKFFESSFVFNYLPQQWMTDSGCNVTPQDFKKSEVDDLYKICDPIFSKVLELYEVEIIVAIGKFCETRAKEILKRHSLPRPVQILYLPHPSPRAVNNNNWDQTATEFLKKNNLLKYYTS</sequence>
<protein>
    <submittedName>
        <fullName evidence="10">Single-strand selective monofunctional uracil DNA glycosylase</fullName>
    </submittedName>
</protein>
<dbReference type="AlphaFoldDB" id="A0A7E5W436"/>
<evidence type="ECO:0000259" key="8">
    <source>
        <dbReference type="Pfam" id="PF03167"/>
    </source>
</evidence>
<dbReference type="SUPFAM" id="SSF52141">
    <property type="entry name" value="Uracil-DNA glycosylase-like"/>
    <property type="match status" value="1"/>
</dbReference>
<dbReference type="Pfam" id="PF03167">
    <property type="entry name" value="UDG"/>
    <property type="match status" value="1"/>
</dbReference>
<organism evidence="9 10">
    <name type="scientific">Trichoplusia ni</name>
    <name type="common">Cabbage looper</name>
    <dbReference type="NCBI Taxonomy" id="7111"/>
    <lineage>
        <taxon>Eukaryota</taxon>
        <taxon>Metazoa</taxon>
        <taxon>Ecdysozoa</taxon>
        <taxon>Arthropoda</taxon>
        <taxon>Hexapoda</taxon>
        <taxon>Insecta</taxon>
        <taxon>Pterygota</taxon>
        <taxon>Neoptera</taxon>
        <taxon>Endopterygota</taxon>
        <taxon>Lepidoptera</taxon>
        <taxon>Glossata</taxon>
        <taxon>Ditrysia</taxon>
        <taxon>Noctuoidea</taxon>
        <taxon>Noctuidae</taxon>
        <taxon>Plusiinae</taxon>
        <taxon>Trichoplusia</taxon>
    </lineage>
</organism>
<comment type="subcellular location">
    <subcellularLocation>
        <location evidence="1">Nucleus</location>
    </subcellularLocation>
</comment>
<dbReference type="GO" id="GO:0000703">
    <property type="term" value="F:oxidized pyrimidine nucleobase lesion DNA N-glycosylase activity"/>
    <property type="evidence" value="ECO:0007669"/>
    <property type="project" value="TreeGrafter"/>
</dbReference>
<dbReference type="RefSeq" id="XP_026734996.1">
    <property type="nucleotide sequence ID" value="XM_026879195.1"/>
</dbReference>
<evidence type="ECO:0000256" key="6">
    <source>
        <dbReference type="ARBA" id="ARBA00023204"/>
    </source>
</evidence>
<dbReference type="InterPro" id="IPR005122">
    <property type="entry name" value="Uracil-DNA_glycosylase-like"/>
</dbReference>
<reference evidence="10" key="1">
    <citation type="submission" date="2025-08" db="UniProtKB">
        <authorList>
            <consortium name="RefSeq"/>
        </authorList>
    </citation>
    <scope>IDENTIFICATION</scope>
</reference>
<keyword evidence="7" id="KW-0539">Nucleus</keyword>
<dbReference type="PANTHER" id="PTHR13235:SF2">
    <property type="entry name" value="SINGLE-STRAND SELECTIVE MONOFUNCTIONAL URACIL DNA GLYCOSYLASE"/>
    <property type="match status" value="1"/>
</dbReference>
<dbReference type="CTD" id="42078"/>
<dbReference type="FunFam" id="3.40.470.10:FF:000005">
    <property type="entry name" value="Single-strand selective monofunctional uracil DNA glycosylase"/>
    <property type="match status" value="1"/>
</dbReference>